<proteinExistence type="predicted"/>
<keyword evidence="2" id="KW-1133">Transmembrane helix</keyword>
<keyword evidence="2" id="KW-0812">Transmembrane</keyword>
<accession>A0A9P6G3U9</accession>
<reference evidence="3" key="1">
    <citation type="journal article" date="2020" name="Fungal Divers.">
        <title>Resolving the Mortierellaceae phylogeny through synthesis of multi-gene phylogenetics and phylogenomics.</title>
        <authorList>
            <person name="Vandepol N."/>
            <person name="Liber J."/>
            <person name="Desiro A."/>
            <person name="Na H."/>
            <person name="Kennedy M."/>
            <person name="Barry K."/>
            <person name="Grigoriev I.V."/>
            <person name="Miller A.N."/>
            <person name="O'Donnell K."/>
            <person name="Stajich J.E."/>
            <person name="Bonito G."/>
        </authorList>
    </citation>
    <scope>NUCLEOTIDE SEQUENCE</scope>
    <source>
        <strain evidence="3">KOD1015</strain>
    </source>
</reference>
<comment type="caution">
    <text evidence="3">The sequence shown here is derived from an EMBL/GenBank/DDBJ whole genome shotgun (WGS) entry which is preliminary data.</text>
</comment>
<protein>
    <submittedName>
        <fullName evidence="3">Uncharacterized protein</fullName>
    </submittedName>
</protein>
<feature type="compositionally biased region" description="Polar residues" evidence="1">
    <location>
        <begin position="74"/>
        <end position="93"/>
    </location>
</feature>
<dbReference type="AlphaFoldDB" id="A0A9P6G3U9"/>
<feature type="region of interest" description="Disordered" evidence="1">
    <location>
        <begin position="102"/>
        <end position="121"/>
    </location>
</feature>
<feature type="compositionally biased region" description="Polar residues" evidence="1">
    <location>
        <begin position="104"/>
        <end position="113"/>
    </location>
</feature>
<dbReference type="EMBL" id="JAABOA010000002">
    <property type="protein sequence ID" value="KAF9586738.1"/>
    <property type="molecule type" value="Genomic_DNA"/>
</dbReference>
<feature type="region of interest" description="Disordered" evidence="1">
    <location>
        <begin position="52"/>
        <end position="93"/>
    </location>
</feature>
<feature type="transmembrane region" description="Helical" evidence="2">
    <location>
        <begin position="6"/>
        <end position="25"/>
    </location>
</feature>
<evidence type="ECO:0000313" key="4">
    <source>
        <dbReference type="Proteomes" id="UP000780801"/>
    </source>
</evidence>
<name>A0A9P6G3U9_9FUNG</name>
<dbReference type="Proteomes" id="UP000780801">
    <property type="component" value="Unassembled WGS sequence"/>
</dbReference>
<organism evidence="3 4">
    <name type="scientific">Lunasporangiospora selenospora</name>
    <dbReference type="NCBI Taxonomy" id="979761"/>
    <lineage>
        <taxon>Eukaryota</taxon>
        <taxon>Fungi</taxon>
        <taxon>Fungi incertae sedis</taxon>
        <taxon>Mucoromycota</taxon>
        <taxon>Mortierellomycotina</taxon>
        <taxon>Mortierellomycetes</taxon>
        <taxon>Mortierellales</taxon>
        <taxon>Mortierellaceae</taxon>
        <taxon>Lunasporangiospora</taxon>
    </lineage>
</organism>
<gene>
    <name evidence="3" type="ORF">BGW38_002760</name>
</gene>
<sequence length="298" mass="32846">MSIGRHVLAAFTAFETILILLEMVVSHKVGKAQRRILKEELRRQKGEEEVVAAAAFPSQGRARSETGQDDLSVEPTTLESTSSSRPEQTTQNWDPLVDSERANNHASESNGQQGPRREGTDSAVEIVRPAEVDPSAILLSQQLMYEAFQRQQKQQFQLFFMAQQQLQTQSPSANALMELKGDDDDDIPVLLSQKIEIPSDHAKDATSLVSVTVFPPFSNSAGTQYLHVPSAPPKSAFSQDTPKSIQYQTQQYGIEKTPFPLTGEDDKKQVVVEPCIPVMVSMDIVQSKASAPPLEPQS</sequence>
<evidence type="ECO:0000313" key="3">
    <source>
        <dbReference type="EMBL" id="KAF9586738.1"/>
    </source>
</evidence>
<evidence type="ECO:0000256" key="1">
    <source>
        <dbReference type="SAM" id="MobiDB-lite"/>
    </source>
</evidence>
<evidence type="ECO:0000256" key="2">
    <source>
        <dbReference type="SAM" id="Phobius"/>
    </source>
</evidence>
<keyword evidence="4" id="KW-1185">Reference proteome</keyword>
<keyword evidence="2" id="KW-0472">Membrane</keyword>